<organism evidence="1 2">
    <name type="scientific">Polarella glacialis</name>
    <name type="common">Dinoflagellate</name>
    <dbReference type="NCBI Taxonomy" id="89957"/>
    <lineage>
        <taxon>Eukaryota</taxon>
        <taxon>Sar</taxon>
        <taxon>Alveolata</taxon>
        <taxon>Dinophyceae</taxon>
        <taxon>Suessiales</taxon>
        <taxon>Suessiaceae</taxon>
        <taxon>Polarella</taxon>
    </lineage>
</organism>
<evidence type="ECO:0000313" key="2">
    <source>
        <dbReference type="Proteomes" id="UP000654075"/>
    </source>
</evidence>
<proteinExistence type="predicted"/>
<dbReference type="EMBL" id="CAJNNV010005598">
    <property type="protein sequence ID" value="CAE8592303.1"/>
    <property type="molecule type" value="Genomic_DNA"/>
</dbReference>
<comment type="caution">
    <text evidence="1">The sequence shown here is derived from an EMBL/GenBank/DDBJ whole genome shotgun (WGS) entry which is preliminary data.</text>
</comment>
<sequence>VVGTPPVPLHPCRTPLQQSRTLPVAASTNVVSSSAGPTSLSSHKGLPVVSCTICTEPCLSASASSSVPVPVKVSPVPSTASGTAKSDSSWAFLTDSQQL</sequence>
<keyword evidence="2" id="KW-1185">Reference proteome</keyword>
<dbReference type="AlphaFoldDB" id="A0A813E2W7"/>
<name>A0A813E2W7_POLGL</name>
<dbReference type="Proteomes" id="UP000654075">
    <property type="component" value="Unassembled WGS sequence"/>
</dbReference>
<evidence type="ECO:0000313" key="1">
    <source>
        <dbReference type="EMBL" id="CAE8592303.1"/>
    </source>
</evidence>
<reference evidence="1" key="1">
    <citation type="submission" date="2021-02" db="EMBL/GenBank/DDBJ databases">
        <authorList>
            <person name="Dougan E. K."/>
            <person name="Rhodes N."/>
            <person name="Thang M."/>
            <person name="Chan C."/>
        </authorList>
    </citation>
    <scope>NUCLEOTIDE SEQUENCE</scope>
</reference>
<accession>A0A813E2W7</accession>
<feature type="non-terminal residue" evidence="1">
    <location>
        <position position="1"/>
    </location>
</feature>
<protein>
    <submittedName>
        <fullName evidence="1">Uncharacterized protein</fullName>
    </submittedName>
</protein>
<gene>
    <name evidence="1" type="ORF">PGLA1383_LOCUS10959</name>
</gene>